<dbReference type="PANTHER" id="PTHR46577:SF1">
    <property type="entry name" value="HTH-TYPE TRANSCRIPTIONAL REGULATORY PROTEIN GABR"/>
    <property type="match status" value="1"/>
</dbReference>
<dbReference type="InterPro" id="IPR015424">
    <property type="entry name" value="PyrdxlP-dep_Trfase"/>
</dbReference>
<dbReference type="AlphaFoldDB" id="A0A645DNA4"/>
<dbReference type="Gene3D" id="3.40.640.10">
    <property type="entry name" value="Type I PLP-dependent aspartate aminotransferase-like (Major domain)"/>
    <property type="match status" value="1"/>
</dbReference>
<evidence type="ECO:0000313" key="1">
    <source>
        <dbReference type="EMBL" id="MPM90776.1"/>
    </source>
</evidence>
<reference evidence="1" key="1">
    <citation type="submission" date="2019-08" db="EMBL/GenBank/DDBJ databases">
        <authorList>
            <person name="Kucharzyk K."/>
            <person name="Murdoch R.W."/>
            <person name="Higgins S."/>
            <person name="Loffler F."/>
        </authorList>
    </citation>
    <scope>NUCLEOTIDE SEQUENCE</scope>
</reference>
<sequence>MSLGHWDSHLRKIAHSYKKNHDTLIQCIDTQMENKVVIHGKNAGLHILLEFKHGLTEVEAINRAKEVGVKVYPVAPYFINPKSYKNNMVCIGFSGMSEESILQGIALLKDAWFNK</sequence>
<accession>A0A645DNA4</accession>
<dbReference type="EMBL" id="VSSQ01037939">
    <property type="protein sequence ID" value="MPM90776.1"/>
    <property type="molecule type" value="Genomic_DNA"/>
</dbReference>
<gene>
    <name evidence="1" type="primary">gabR_23</name>
    <name evidence="1" type="ORF">SDC9_137898</name>
</gene>
<dbReference type="InterPro" id="IPR051446">
    <property type="entry name" value="HTH_trans_reg/aminotransferase"/>
</dbReference>
<dbReference type="InterPro" id="IPR015421">
    <property type="entry name" value="PyrdxlP-dep_Trfase_major"/>
</dbReference>
<organism evidence="1">
    <name type="scientific">bioreactor metagenome</name>
    <dbReference type="NCBI Taxonomy" id="1076179"/>
    <lineage>
        <taxon>unclassified sequences</taxon>
        <taxon>metagenomes</taxon>
        <taxon>ecological metagenomes</taxon>
    </lineage>
</organism>
<comment type="caution">
    <text evidence="1">The sequence shown here is derived from an EMBL/GenBank/DDBJ whole genome shotgun (WGS) entry which is preliminary data.</text>
</comment>
<dbReference type="PANTHER" id="PTHR46577">
    <property type="entry name" value="HTH-TYPE TRANSCRIPTIONAL REGULATORY PROTEIN GABR"/>
    <property type="match status" value="1"/>
</dbReference>
<protein>
    <submittedName>
        <fullName evidence="1">HTH-type transcriptional regulatory protein GabR</fullName>
    </submittedName>
</protein>
<name>A0A645DNA4_9ZZZZ</name>
<proteinExistence type="predicted"/>
<dbReference type="SUPFAM" id="SSF53383">
    <property type="entry name" value="PLP-dependent transferases"/>
    <property type="match status" value="1"/>
</dbReference>